<dbReference type="SUPFAM" id="SSF110997">
    <property type="entry name" value="Sporulation related repeat"/>
    <property type="match status" value="1"/>
</dbReference>
<evidence type="ECO:0000313" key="3">
    <source>
        <dbReference type="Proteomes" id="UP000502894"/>
    </source>
</evidence>
<dbReference type="Proteomes" id="UP000502894">
    <property type="component" value="Chromosome"/>
</dbReference>
<reference evidence="2" key="1">
    <citation type="journal article" date="2020" name="Microbiol. Resour. Announc.">
        <title>Complete Genome Sequence of Novel Psychrotolerant Legionella Strain TUM19329, Isolated from Antarctic Lake Sediment.</title>
        <authorList>
            <person name="Shimada S."/>
            <person name="Nakai R."/>
            <person name="Aoki K."/>
            <person name="Shimoeda N."/>
            <person name="Ohno G."/>
            <person name="Miyazaki Y."/>
            <person name="Kudoh S."/>
            <person name="Imura S."/>
            <person name="Watanabe K."/>
            <person name="Ishii Y."/>
            <person name="Tateda K."/>
        </authorList>
    </citation>
    <scope>NUCLEOTIDE SEQUENCE [LARGE SCALE GENOMIC DNA]</scope>
    <source>
        <strain evidence="2">TUM19329</strain>
    </source>
</reference>
<evidence type="ECO:0000313" key="2">
    <source>
        <dbReference type="EMBL" id="BCA96275.1"/>
    </source>
</evidence>
<gene>
    <name evidence="2" type="ORF">TUM19329_26360</name>
</gene>
<dbReference type="Gene3D" id="3.30.70.1070">
    <property type="entry name" value="Sporulation related repeat"/>
    <property type="match status" value="1"/>
</dbReference>
<protein>
    <recommendedName>
        <fullName evidence="1">SPOR domain-containing protein</fullName>
    </recommendedName>
</protein>
<dbReference type="InterPro" id="IPR036680">
    <property type="entry name" value="SPOR-like_sf"/>
</dbReference>
<dbReference type="AlphaFoldDB" id="A0A6F8T6F5"/>
<dbReference type="PROSITE" id="PS51724">
    <property type="entry name" value="SPOR"/>
    <property type="match status" value="1"/>
</dbReference>
<evidence type="ECO:0000259" key="1">
    <source>
        <dbReference type="PROSITE" id="PS51724"/>
    </source>
</evidence>
<proteinExistence type="predicted"/>
<accession>A0A6F8T6F5</accession>
<dbReference type="InterPro" id="IPR007730">
    <property type="entry name" value="SPOR-like_dom"/>
</dbReference>
<dbReference type="GO" id="GO:0042834">
    <property type="term" value="F:peptidoglycan binding"/>
    <property type="evidence" value="ECO:0007669"/>
    <property type="project" value="InterPro"/>
</dbReference>
<name>A0A6F8T6F5_9GAMM</name>
<keyword evidence="3" id="KW-1185">Reference proteome</keyword>
<dbReference type="KEGG" id="lant:TUM19329_26360"/>
<organism evidence="2 3">
    <name type="scientific">Legionella antarctica</name>
    <dbReference type="NCBI Taxonomy" id="2708020"/>
    <lineage>
        <taxon>Bacteria</taxon>
        <taxon>Pseudomonadati</taxon>
        <taxon>Pseudomonadota</taxon>
        <taxon>Gammaproteobacteria</taxon>
        <taxon>Legionellales</taxon>
        <taxon>Legionellaceae</taxon>
        <taxon>Legionella</taxon>
    </lineage>
</organism>
<dbReference type="EMBL" id="AP022839">
    <property type="protein sequence ID" value="BCA96275.1"/>
    <property type="molecule type" value="Genomic_DNA"/>
</dbReference>
<sequence length="131" mass="14751">MGYFEWPEGGLVIVTHDSSVIGFSKQVLARTIYGIENAEQFNRSSTGELYIQAGSFLNQSRANQYRLFLQSKTTYPVKTIHHGNYYRVSIGPIRSSREVRKVADSMSAPIRTWPVAITSHQIPSSKAVKNK</sequence>
<feature type="domain" description="SPOR" evidence="1">
    <location>
        <begin position="43"/>
        <end position="119"/>
    </location>
</feature>
<dbReference type="Pfam" id="PF05036">
    <property type="entry name" value="SPOR"/>
    <property type="match status" value="1"/>
</dbReference>